<evidence type="ECO:0000313" key="3">
    <source>
        <dbReference type="EMBL" id="QCS41949.1"/>
    </source>
</evidence>
<gene>
    <name evidence="3" type="ORF">FEJ81_06110</name>
</gene>
<reference evidence="4" key="1">
    <citation type="submission" date="2019-05" db="EMBL/GenBank/DDBJ databases">
        <title>Genome sequence and methylation pattern of the halophilic Archaeon Natrinema versiforme BOL5-4.</title>
        <authorList>
            <person name="DasSarma P."/>
            <person name="Anton B.P."/>
            <person name="DasSarma S.L."/>
            <person name="Martinez F.L."/>
            <person name="Guzman D."/>
            <person name="Roberts R.J."/>
            <person name="DasSarma S."/>
        </authorList>
    </citation>
    <scope>NUCLEOTIDE SEQUENCE [LARGE SCALE GENOMIC DNA]</scope>
    <source>
        <strain evidence="4">BOL5-4</strain>
    </source>
</reference>
<sequence length="412" mass="46698">MTDTEDRQRDSASTDTGGIASGSTIEDRLSEFDPRELARSLGARANGDRERSEGGGDRNDSPLSAVCYRSISGANENQWNNAVSQSDRGTLFHRYEWLRAIEDGFDSDPCHIVVEKRGNPVGLMPNFVTDLSLPDAVVDALPVTPPVRQLVSADPGFGGPVVTSSEGDTVDLLFDALETVAGPRILSHRVRAYDPEYVRYGRYLEARGYRSTLDSCLLVLDLGDGWEAIRENMDKERRRDLRKAHEQDYRVEIDPLGDDLETTYRWYAKNVDRVNGTAHPREFLEAIADRLEERVRVFRAVVDGDDVGRYVYLLDEEGGTLHHWLSAIPDTENYQYHPSELMHERAIKWGIERGDDRYSFGRTGSHFDNSVFTFKRKYGGDAIPLVEMETGYSRLGWSLYRLGRSLYLERTQ</sequence>
<dbReference type="OrthoDB" id="135106at2157"/>
<dbReference type="Gene3D" id="3.40.630.30">
    <property type="match status" value="1"/>
</dbReference>
<dbReference type="InterPro" id="IPR016181">
    <property type="entry name" value="Acyl_CoA_acyltransferase"/>
</dbReference>
<evidence type="ECO:0000313" key="4">
    <source>
        <dbReference type="Proteomes" id="UP000302218"/>
    </source>
</evidence>
<keyword evidence="3" id="KW-0808">Transferase</keyword>
<dbReference type="GeneID" id="40264828"/>
<dbReference type="RefSeq" id="WP_138244446.1">
    <property type="nucleotide sequence ID" value="NZ_CP040330.1"/>
</dbReference>
<dbReference type="KEGG" id="nvr:FEJ81_06110"/>
<evidence type="ECO:0000259" key="2">
    <source>
        <dbReference type="Pfam" id="PF13480"/>
    </source>
</evidence>
<dbReference type="Pfam" id="PF13480">
    <property type="entry name" value="Acetyltransf_6"/>
    <property type="match status" value="1"/>
</dbReference>
<dbReference type="PANTHER" id="PTHR36174">
    <property type="entry name" value="LIPID II:GLYCINE GLYCYLTRANSFERASE"/>
    <property type="match status" value="1"/>
</dbReference>
<dbReference type="InterPro" id="IPR050644">
    <property type="entry name" value="PG_Glycine_Bridge_Synth"/>
</dbReference>
<accession>A0A4P8WFC1</accession>
<dbReference type="EMBL" id="CP040330">
    <property type="protein sequence ID" value="QCS41949.1"/>
    <property type="molecule type" value="Genomic_DNA"/>
</dbReference>
<name>A0A4P8WFC1_9EURY</name>
<dbReference type="AlphaFoldDB" id="A0A4P8WFC1"/>
<feature type="compositionally biased region" description="Basic and acidic residues" evidence="1">
    <location>
        <begin position="25"/>
        <end position="38"/>
    </location>
</feature>
<feature type="compositionally biased region" description="Basic and acidic residues" evidence="1">
    <location>
        <begin position="46"/>
        <end position="60"/>
    </location>
</feature>
<organism evidence="3 4">
    <name type="scientific">Natrinema versiforme</name>
    <dbReference type="NCBI Taxonomy" id="88724"/>
    <lineage>
        <taxon>Archaea</taxon>
        <taxon>Methanobacteriati</taxon>
        <taxon>Methanobacteriota</taxon>
        <taxon>Stenosarchaea group</taxon>
        <taxon>Halobacteria</taxon>
        <taxon>Halobacteriales</taxon>
        <taxon>Natrialbaceae</taxon>
        <taxon>Natrinema</taxon>
    </lineage>
</organism>
<feature type="compositionally biased region" description="Polar residues" evidence="1">
    <location>
        <begin position="13"/>
        <end position="24"/>
    </location>
</feature>
<feature type="region of interest" description="Disordered" evidence="1">
    <location>
        <begin position="1"/>
        <end position="64"/>
    </location>
</feature>
<feature type="domain" description="BioF2-like acetyltransferase" evidence="2">
    <location>
        <begin position="236"/>
        <end position="366"/>
    </location>
</feature>
<dbReference type="PANTHER" id="PTHR36174:SF1">
    <property type="entry name" value="LIPID II:GLYCINE GLYCYLTRANSFERASE"/>
    <property type="match status" value="1"/>
</dbReference>
<dbReference type="Proteomes" id="UP000302218">
    <property type="component" value="Chromosome"/>
</dbReference>
<evidence type="ECO:0000256" key="1">
    <source>
        <dbReference type="SAM" id="MobiDB-lite"/>
    </source>
</evidence>
<dbReference type="GO" id="GO:0016740">
    <property type="term" value="F:transferase activity"/>
    <property type="evidence" value="ECO:0007669"/>
    <property type="project" value="UniProtKB-KW"/>
</dbReference>
<dbReference type="SUPFAM" id="SSF55729">
    <property type="entry name" value="Acyl-CoA N-acyltransferases (Nat)"/>
    <property type="match status" value="1"/>
</dbReference>
<protein>
    <submittedName>
        <fullName evidence="3">GNAT family N-acetyltransferase</fullName>
    </submittedName>
</protein>
<dbReference type="InterPro" id="IPR038740">
    <property type="entry name" value="BioF2-like_GNAT_dom"/>
</dbReference>
<proteinExistence type="predicted"/>
<feature type="compositionally biased region" description="Basic and acidic residues" evidence="1">
    <location>
        <begin position="1"/>
        <end position="12"/>
    </location>
</feature>